<accession>M4BRU6</accession>
<evidence type="ECO:0000313" key="2">
    <source>
        <dbReference type="Proteomes" id="UP000011713"/>
    </source>
</evidence>
<evidence type="ECO:0000313" key="1">
    <source>
        <dbReference type="EnsemblProtists" id="HpaP809136"/>
    </source>
</evidence>
<name>M4BRU6_HYAAE</name>
<proteinExistence type="predicted"/>
<reference evidence="2" key="1">
    <citation type="journal article" date="2010" name="Science">
        <title>Signatures of adaptation to obligate biotrophy in the Hyaloperonospora arabidopsidis genome.</title>
        <authorList>
            <person name="Baxter L."/>
            <person name="Tripathy S."/>
            <person name="Ishaque N."/>
            <person name="Boot N."/>
            <person name="Cabral A."/>
            <person name="Kemen E."/>
            <person name="Thines M."/>
            <person name="Ah-Fong A."/>
            <person name="Anderson R."/>
            <person name="Badejoko W."/>
            <person name="Bittner-Eddy P."/>
            <person name="Boore J.L."/>
            <person name="Chibucos M.C."/>
            <person name="Coates M."/>
            <person name="Dehal P."/>
            <person name="Delehaunty K."/>
            <person name="Dong S."/>
            <person name="Downton P."/>
            <person name="Dumas B."/>
            <person name="Fabro G."/>
            <person name="Fronick C."/>
            <person name="Fuerstenberg S.I."/>
            <person name="Fulton L."/>
            <person name="Gaulin E."/>
            <person name="Govers F."/>
            <person name="Hughes L."/>
            <person name="Humphray S."/>
            <person name="Jiang R.H."/>
            <person name="Judelson H."/>
            <person name="Kamoun S."/>
            <person name="Kyung K."/>
            <person name="Meijer H."/>
            <person name="Minx P."/>
            <person name="Morris P."/>
            <person name="Nelson J."/>
            <person name="Phuntumart V."/>
            <person name="Qutob D."/>
            <person name="Rehmany A."/>
            <person name="Rougon-Cardoso A."/>
            <person name="Ryden P."/>
            <person name="Torto-Alalibo T."/>
            <person name="Studholme D."/>
            <person name="Wang Y."/>
            <person name="Win J."/>
            <person name="Wood J."/>
            <person name="Clifton S.W."/>
            <person name="Rogers J."/>
            <person name="Van den Ackerveken G."/>
            <person name="Jones J.D."/>
            <person name="McDowell J.M."/>
            <person name="Beynon J."/>
            <person name="Tyler B.M."/>
        </authorList>
    </citation>
    <scope>NUCLEOTIDE SEQUENCE [LARGE SCALE GENOMIC DNA]</scope>
    <source>
        <strain evidence="2">Emoy2</strain>
    </source>
</reference>
<dbReference type="EMBL" id="JH598667">
    <property type="status" value="NOT_ANNOTATED_CDS"/>
    <property type="molecule type" value="Genomic_DNA"/>
</dbReference>
<dbReference type="AlphaFoldDB" id="M4BRU6"/>
<dbReference type="HOGENOM" id="CLU_2659849_0_0_1"/>
<protein>
    <submittedName>
        <fullName evidence="1">Uncharacterized protein</fullName>
    </submittedName>
</protein>
<dbReference type="EnsemblProtists" id="HpaT809136">
    <property type="protein sequence ID" value="HpaP809136"/>
    <property type="gene ID" value="HpaG809136"/>
</dbReference>
<dbReference type="eggNOG" id="ENOG502S06D">
    <property type="taxonomic scope" value="Eukaryota"/>
</dbReference>
<organism evidence="1 2">
    <name type="scientific">Hyaloperonospora arabidopsidis (strain Emoy2)</name>
    <name type="common">Downy mildew agent</name>
    <name type="synonym">Peronospora arabidopsidis</name>
    <dbReference type="NCBI Taxonomy" id="559515"/>
    <lineage>
        <taxon>Eukaryota</taxon>
        <taxon>Sar</taxon>
        <taxon>Stramenopiles</taxon>
        <taxon>Oomycota</taxon>
        <taxon>Peronosporomycetes</taxon>
        <taxon>Peronosporales</taxon>
        <taxon>Peronosporaceae</taxon>
        <taxon>Hyaloperonospora</taxon>
    </lineage>
</organism>
<keyword evidence="2" id="KW-1185">Reference proteome</keyword>
<sequence length="76" mass="7900">MGYGGPMGGGGNMDMNGGGMGWLSSFNQIVSSIGQITELLGMNAEALNFCIGAGPHALFIIPVKVRTRCCCWCADN</sequence>
<dbReference type="Proteomes" id="UP000011713">
    <property type="component" value="Unassembled WGS sequence"/>
</dbReference>
<reference evidence="1" key="2">
    <citation type="submission" date="2015-06" db="UniProtKB">
        <authorList>
            <consortium name="EnsemblProtists"/>
        </authorList>
    </citation>
    <scope>IDENTIFICATION</scope>
    <source>
        <strain evidence="1">Emoy2</strain>
    </source>
</reference>
<dbReference type="VEuPathDB" id="FungiDB:HpaG809136"/>
<dbReference type="InParanoid" id="M4BRU6"/>